<reference evidence="1" key="1">
    <citation type="submission" date="2014-12" db="EMBL/GenBank/DDBJ databases">
        <title>Insight into the proteome of Arion vulgaris.</title>
        <authorList>
            <person name="Aradska J."/>
            <person name="Bulat T."/>
            <person name="Smidak R."/>
            <person name="Sarate P."/>
            <person name="Gangsoo J."/>
            <person name="Sialana F."/>
            <person name="Bilban M."/>
            <person name="Lubec G."/>
        </authorList>
    </citation>
    <scope>NUCLEOTIDE SEQUENCE</scope>
    <source>
        <tissue evidence="1">Skin</tissue>
    </source>
</reference>
<dbReference type="EMBL" id="HACG01003787">
    <property type="protein sequence ID" value="CEK50652.1"/>
    <property type="molecule type" value="Transcribed_RNA"/>
</dbReference>
<evidence type="ECO:0000313" key="1">
    <source>
        <dbReference type="EMBL" id="CEK50652.1"/>
    </source>
</evidence>
<sequence length="138" mass="15515">GDMILQKANAEDVCSFRKASSIMANVLAFMERPDVCSIIDKRVSDDRPSITEHKHCQRSHTHFVEICNEILRIHGHLNTSLQNFKSSVCSAEQEHVSLDTVGMKLPGHSKLATKRKGSDITNHDKEIPLDKITKYESS</sequence>
<feature type="non-terminal residue" evidence="1">
    <location>
        <position position="138"/>
    </location>
</feature>
<proteinExistence type="predicted"/>
<feature type="non-terminal residue" evidence="1">
    <location>
        <position position="1"/>
    </location>
</feature>
<dbReference type="AlphaFoldDB" id="A0A0B6Y2W6"/>
<gene>
    <name evidence="1" type="primary">ORF11346</name>
</gene>
<accession>A0A0B6Y2W6</accession>
<protein>
    <submittedName>
        <fullName evidence="1">Uncharacterized protein</fullName>
    </submittedName>
</protein>
<name>A0A0B6Y2W6_9EUPU</name>
<organism evidence="1">
    <name type="scientific">Arion vulgaris</name>
    <dbReference type="NCBI Taxonomy" id="1028688"/>
    <lineage>
        <taxon>Eukaryota</taxon>
        <taxon>Metazoa</taxon>
        <taxon>Spiralia</taxon>
        <taxon>Lophotrochozoa</taxon>
        <taxon>Mollusca</taxon>
        <taxon>Gastropoda</taxon>
        <taxon>Heterobranchia</taxon>
        <taxon>Euthyneura</taxon>
        <taxon>Panpulmonata</taxon>
        <taxon>Eupulmonata</taxon>
        <taxon>Stylommatophora</taxon>
        <taxon>Helicina</taxon>
        <taxon>Arionoidea</taxon>
        <taxon>Arionidae</taxon>
        <taxon>Arion</taxon>
    </lineage>
</organism>